<comment type="subcellular location">
    <subcellularLocation>
        <location evidence="1">Cell envelope</location>
    </subcellularLocation>
</comment>
<gene>
    <name evidence="9" type="ORF">SAMN05660836_00748</name>
</gene>
<feature type="region of interest" description="Disordered" evidence="5">
    <location>
        <begin position="338"/>
        <end position="369"/>
    </location>
</feature>
<dbReference type="STRING" id="39841.SAMN05660836_00748"/>
<dbReference type="Pfam" id="PF25876">
    <property type="entry name" value="HH_MFP_RND"/>
    <property type="match status" value="1"/>
</dbReference>
<comment type="similarity">
    <text evidence="2">Belongs to the membrane fusion protein (MFP) (TC 8.A.1) family.</text>
</comment>
<dbReference type="InterPro" id="IPR058792">
    <property type="entry name" value="Beta-barrel_RND_2"/>
</dbReference>
<dbReference type="OrthoDB" id="9784484at2"/>
<proteinExistence type="inferred from homology"/>
<feature type="domain" description="Multidrug resistance protein MdtA-like barrel-sandwich hybrid" evidence="7">
    <location>
        <begin position="76"/>
        <end position="232"/>
    </location>
</feature>
<evidence type="ECO:0000256" key="3">
    <source>
        <dbReference type="ARBA" id="ARBA00023054"/>
    </source>
</evidence>
<dbReference type="Gene3D" id="2.40.50.100">
    <property type="match status" value="1"/>
</dbReference>
<dbReference type="SUPFAM" id="SSF111369">
    <property type="entry name" value="HlyD-like secretion proteins"/>
    <property type="match status" value="1"/>
</dbReference>
<dbReference type="RefSeq" id="WP_093393596.1">
    <property type="nucleotide sequence ID" value="NZ_FOUU01000002.1"/>
</dbReference>
<dbReference type="InterPro" id="IPR058624">
    <property type="entry name" value="MdtA-like_HH"/>
</dbReference>
<dbReference type="InterPro" id="IPR006143">
    <property type="entry name" value="RND_pump_MFP"/>
</dbReference>
<keyword evidence="3 4" id="KW-0175">Coiled coil</keyword>
<dbReference type="Proteomes" id="UP000199611">
    <property type="component" value="Unassembled WGS sequence"/>
</dbReference>
<dbReference type="Gene3D" id="1.10.287.470">
    <property type="entry name" value="Helix hairpin bin"/>
    <property type="match status" value="1"/>
</dbReference>
<keyword evidence="10" id="KW-1185">Reference proteome</keyword>
<dbReference type="InterPro" id="IPR058625">
    <property type="entry name" value="MdtA-like_BSH"/>
</dbReference>
<dbReference type="Pfam" id="PF25954">
    <property type="entry name" value="Beta-barrel_RND_2"/>
    <property type="match status" value="1"/>
</dbReference>
<dbReference type="InterPro" id="IPR050465">
    <property type="entry name" value="UPF0194_transport"/>
</dbReference>
<dbReference type="AlphaFoldDB" id="A0A1I4S4W6"/>
<evidence type="ECO:0000256" key="5">
    <source>
        <dbReference type="SAM" id="MobiDB-lite"/>
    </source>
</evidence>
<evidence type="ECO:0000256" key="1">
    <source>
        <dbReference type="ARBA" id="ARBA00004196"/>
    </source>
</evidence>
<protein>
    <submittedName>
        <fullName evidence="9">HlyD family secretion protein</fullName>
    </submittedName>
</protein>
<evidence type="ECO:0000313" key="9">
    <source>
        <dbReference type="EMBL" id="SFM59330.1"/>
    </source>
</evidence>
<dbReference type="EMBL" id="FOUU01000002">
    <property type="protein sequence ID" value="SFM59330.1"/>
    <property type="molecule type" value="Genomic_DNA"/>
</dbReference>
<evidence type="ECO:0000313" key="10">
    <source>
        <dbReference type="Proteomes" id="UP000199611"/>
    </source>
</evidence>
<accession>A0A1I4S4W6</accession>
<feature type="compositionally biased region" description="Basic and acidic residues" evidence="5">
    <location>
        <begin position="338"/>
        <end position="349"/>
    </location>
</feature>
<dbReference type="GO" id="GO:0022857">
    <property type="term" value="F:transmembrane transporter activity"/>
    <property type="evidence" value="ECO:0007669"/>
    <property type="project" value="InterPro"/>
</dbReference>
<feature type="domain" description="CusB-like beta-barrel" evidence="8">
    <location>
        <begin position="244"/>
        <end position="317"/>
    </location>
</feature>
<feature type="coiled-coil region" evidence="4">
    <location>
        <begin position="116"/>
        <end position="184"/>
    </location>
</feature>
<dbReference type="NCBIfam" id="TIGR01730">
    <property type="entry name" value="RND_mfp"/>
    <property type="match status" value="1"/>
</dbReference>
<evidence type="ECO:0000256" key="4">
    <source>
        <dbReference type="SAM" id="Coils"/>
    </source>
</evidence>
<dbReference type="GO" id="GO:0016020">
    <property type="term" value="C:membrane"/>
    <property type="evidence" value="ECO:0007669"/>
    <property type="project" value="InterPro"/>
</dbReference>
<name>A0A1I4S4W6_9BACT</name>
<organism evidence="9 10">
    <name type="scientific">Thermodesulforhabdus norvegica</name>
    <dbReference type="NCBI Taxonomy" id="39841"/>
    <lineage>
        <taxon>Bacteria</taxon>
        <taxon>Pseudomonadati</taxon>
        <taxon>Thermodesulfobacteriota</taxon>
        <taxon>Syntrophobacteria</taxon>
        <taxon>Syntrophobacterales</taxon>
        <taxon>Thermodesulforhabdaceae</taxon>
        <taxon>Thermodesulforhabdus</taxon>
    </lineage>
</organism>
<dbReference type="PANTHER" id="PTHR32347:SF14">
    <property type="entry name" value="EFFLUX SYSTEM COMPONENT YKNX-RELATED"/>
    <property type="match status" value="1"/>
</dbReference>
<sequence length="430" mass="46879">MNEMAHDSTHGKAGKKRAGMALVLAALALLFFMIFRNSIFGISGSEDVTRFRTEPVEKGDLTVTVTATGTLEPMDQVEVGVEVSGTIRTVEVDYNDPVKKDQVLARLDTSKFEAQVLQSQAKLDLARAKLKEAQADIKLARSKLEQYRRARKLTGGKSPSQIEMDEVEAQLAKAVAAEMSAKAEIASAQAELEYNKINLSKAIIRSPMDGIVLSRQVEPGQTVAASLQTPTLFIIARDLKEMELHVDVDEADIGKVRPGQKATFTVDAYPDKVFDAEVKEIWLSPETSDGVVTYETVLYVRNLEGLLLPGMTATADIIVSEKRNVTLIPNAALRFHMPDKNTDREDKNSRSGLLGMMLPRFPRRGGNSTESVARHAASGSQVYVWVLNEGRPEKRLIVAGESDGIKTEVLSGDIKPGDAVIVGIMPSGKS</sequence>
<evidence type="ECO:0000259" key="8">
    <source>
        <dbReference type="Pfam" id="PF25954"/>
    </source>
</evidence>
<dbReference type="Gene3D" id="2.40.30.170">
    <property type="match status" value="1"/>
</dbReference>
<evidence type="ECO:0000256" key="2">
    <source>
        <dbReference type="ARBA" id="ARBA00009477"/>
    </source>
</evidence>
<evidence type="ECO:0000259" key="6">
    <source>
        <dbReference type="Pfam" id="PF25876"/>
    </source>
</evidence>
<dbReference type="GO" id="GO:0030313">
    <property type="term" value="C:cell envelope"/>
    <property type="evidence" value="ECO:0007669"/>
    <property type="project" value="UniProtKB-SubCell"/>
</dbReference>
<evidence type="ECO:0000259" key="7">
    <source>
        <dbReference type="Pfam" id="PF25917"/>
    </source>
</evidence>
<dbReference type="PANTHER" id="PTHR32347">
    <property type="entry name" value="EFFLUX SYSTEM COMPONENT YKNX-RELATED"/>
    <property type="match status" value="1"/>
</dbReference>
<reference evidence="10" key="1">
    <citation type="submission" date="2016-10" db="EMBL/GenBank/DDBJ databases">
        <authorList>
            <person name="Varghese N."/>
            <person name="Submissions S."/>
        </authorList>
    </citation>
    <scope>NUCLEOTIDE SEQUENCE [LARGE SCALE GENOMIC DNA]</scope>
    <source>
        <strain evidence="10">DSM 9990</strain>
    </source>
</reference>
<feature type="domain" description="Multidrug resistance protein MdtA-like alpha-helical hairpin" evidence="6">
    <location>
        <begin position="123"/>
        <end position="194"/>
    </location>
</feature>
<dbReference type="Pfam" id="PF25917">
    <property type="entry name" value="BSH_RND"/>
    <property type="match status" value="1"/>
</dbReference>